<feature type="region of interest" description="Disordered" evidence="1">
    <location>
        <begin position="72"/>
        <end position="94"/>
    </location>
</feature>
<gene>
    <name evidence="2" type="ORF">UJA718_LOCUS2685</name>
</gene>
<evidence type="ECO:0000313" key="2">
    <source>
        <dbReference type="EMBL" id="CAF4137697.1"/>
    </source>
</evidence>
<name>A0A819X7G8_9BILA</name>
<organism evidence="2 3">
    <name type="scientific">Rotaria socialis</name>
    <dbReference type="NCBI Taxonomy" id="392032"/>
    <lineage>
        <taxon>Eukaryota</taxon>
        <taxon>Metazoa</taxon>
        <taxon>Spiralia</taxon>
        <taxon>Gnathifera</taxon>
        <taxon>Rotifera</taxon>
        <taxon>Eurotatoria</taxon>
        <taxon>Bdelloidea</taxon>
        <taxon>Philodinida</taxon>
        <taxon>Philodinidae</taxon>
        <taxon>Rotaria</taxon>
    </lineage>
</organism>
<feature type="compositionally biased region" description="Acidic residues" evidence="1">
    <location>
        <begin position="82"/>
        <end position="92"/>
    </location>
</feature>
<keyword evidence="3" id="KW-1185">Reference proteome</keyword>
<sequence>MPNKIRFCIVCKRYDRKTRLNYTRIYTPEREEKLLEGYRRRYKGQELSRPILNELVHQKCYNKIVQGVSSNDSNEILPSIEQNEDVTDEEQEKDQVKMQAHEQEYPTIEQELDLTERPHVLPQDVPIVLDFLDQESQELQKKTSLIQFRSRMPFPSKSKKHLFERRQRVCAICNRYGYRSHNKMKQIVSNFMANKLAEGYSYIHKKPYGQSLLDAYIHETCFRKLYSSYRYHTSKKFMNQSPLRRHQPFARQVLISPHGTRSRSNLDKLSMESEPPESRSKPSTDEPANLSIERLFSTPLYTSTNTSAELSARSCLFRPCIQRLAPEEVEFYTKRKLILEKINEENPPIDQLPTVRSSVTQTLTTDASVVYSNQDIDDNDIQIIEQDRSPDWTPTHLSSSPSVFNKAQNICTAAAAAAKIRRRYLKPPPLAKPTNPLIPDHTYINNITVKKTPVNLEKLADWLMEELKSSPNPMSMGEVLQKYKELLEGETGTTTRENVHRERLRHQLEKYYSSKFIFVTPNKREGTFVALHDIDHYVRYAIKNAKQEKEKATEASILSSIVLQPTPVDHSRQTCEAVMNGIRKIRLYIRDPKQLDSSPSLFMRNVVGLMSTSEKQFHKISQQYDFYRMIDEDLFDNGNDKIQNKVDKSVRNMSLASDLISARHDNRISKKHFQLADEFTKKNFNSTPKQIITLLNRYGHTCSYKSYTKMKASKERATNELGPEIIDEIENIIRNGDKSSDSEMDLMEF</sequence>
<evidence type="ECO:0000313" key="3">
    <source>
        <dbReference type="Proteomes" id="UP000663873"/>
    </source>
</evidence>
<evidence type="ECO:0000256" key="1">
    <source>
        <dbReference type="SAM" id="MobiDB-lite"/>
    </source>
</evidence>
<dbReference type="EMBL" id="CAJOBP010000187">
    <property type="protein sequence ID" value="CAF4137697.1"/>
    <property type="molecule type" value="Genomic_DNA"/>
</dbReference>
<protein>
    <submittedName>
        <fullName evidence="2">Uncharacterized protein</fullName>
    </submittedName>
</protein>
<dbReference type="AlphaFoldDB" id="A0A819X7G8"/>
<comment type="caution">
    <text evidence="2">The sequence shown here is derived from an EMBL/GenBank/DDBJ whole genome shotgun (WGS) entry which is preliminary data.</text>
</comment>
<feature type="region of interest" description="Disordered" evidence="1">
    <location>
        <begin position="251"/>
        <end position="288"/>
    </location>
</feature>
<accession>A0A819X7G8</accession>
<reference evidence="2" key="1">
    <citation type="submission" date="2021-02" db="EMBL/GenBank/DDBJ databases">
        <authorList>
            <person name="Nowell W R."/>
        </authorList>
    </citation>
    <scope>NUCLEOTIDE SEQUENCE</scope>
</reference>
<feature type="compositionally biased region" description="Basic and acidic residues" evidence="1">
    <location>
        <begin position="264"/>
        <end position="284"/>
    </location>
</feature>
<dbReference type="Proteomes" id="UP000663873">
    <property type="component" value="Unassembled WGS sequence"/>
</dbReference>
<proteinExistence type="predicted"/>